<comment type="caution">
    <text evidence="2">The sequence shown here is derived from an EMBL/GenBank/DDBJ whole genome shotgun (WGS) entry which is preliminary data.</text>
</comment>
<gene>
    <name evidence="2" type="ORF">Plil01_001428700</name>
</gene>
<name>A0A9W7CI24_9STRA</name>
<keyword evidence="3" id="KW-1185">Reference proteome</keyword>
<dbReference type="InterPro" id="IPR011032">
    <property type="entry name" value="GroES-like_sf"/>
</dbReference>
<dbReference type="SUPFAM" id="SSF50129">
    <property type="entry name" value="GroES-like"/>
    <property type="match status" value="1"/>
</dbReference>
<dbReference type="PANTHER" id="PTHR11695">
    <property type="entry name" value="ALCOHOL DEHYDROGENASE RELATED"/>
    <property type="match status" value="1"/>
</dbReference>
<dbReference type="InterPro" id="IPR013154">
    <property type="entry name" value="ADH-like_N"/>
</dbReference>
<proteinExistence type="predicted"/>
<organism evidence="2 3">
    <name type="scientific">Phytophthora lilii</name>
    <dbReference type="NCBI Taxonomy" id="2077276"/>
    <lineage>
        <taxon>Eukaryota</taxon>
        <taxon>Sar</taxon>
        <taxon>Stramenopiles</taxon>
        <taxon>Oomycota</taxon>
        <taxon>Peronosporomycetes</taxon>
        <taxon>Peronosporales</taxon>
        <taxon>Peronosporaceae</taxon>
        <taxon>Phytophthora</taxon>
    </lineage>
</organism>
<dbReference type="EMBL" id="BSXW01001085">
    <property type="protein sequence ID" value="GMF33534.1"/>
    <property type="molecule type" value="Genomic_DNA"/>
</dbReference>
<evidence type="ECO:0000313" key="2">
    <source>
        <dbReference type="EMBL" id="GMF33534.1"/>
    </source>
</evidence>
<protein>
    <submittedName>
        <fullName evidence="2">Unnamed protein product</fullName>
    </submittedName>
</protein>
<dbReference type="PANTHER" id="PTHR11695:SF294">
    <property type="entry name" value="RETICULON-4-INTERACTING PROTEIN 1, MITOCHONDRIAL"/>
    <property type="match status" value="1"/>
</dbReference>
<reference evidence="2" key="1">
    <citation type="submission" date="2023-04" db="EMBL/GenBank/DDBJ databases">
        <title>Phytophthora lilii NBRC 32176.</title>
        <authorList>
            <person name="Ichikawa N."/>
            <person name="Sato H."/>
            <person name="Tonouchi N."/>
        </authorList>
    </citation>
    <scope>NUCLEOTIDE SEQUENCE</scope>
    <source>
        <strain evidence="2">NBRC 32176</strain>
    </source>
</reference>
<dbReference type="Proteomes" id="UP001165083">
    <property type="component" value="Unassembled WGS sequence"/>
</dbReference>
<dbReference type="Gene3D" id="3.90.180.10">
    <property type="entry name" value="Medium-chain alcohol dehydrogenases, catalytic domain"/>
    <property type="match status" value="1"/>
</dbReference>
<dbReference type="AlphaFoldDB" id="A0A9W7CI24"/>
<evidence type="ECO:0000259" key="1">
    <source>
        <dbReference type="Pfam" id="PF08240"/>
    </source>
</evidence>
<accession>A0A9W7CI24</accession>
<evidence type="ECO:0000313" key="3">
    <source>
        <dbReference type="Proteomes" id="UP001165083"/>
    </source>
</evidence>
<dbReference type="Pfam" id="PF08240">
    <property type="entry name" value="ADH_N"/>
    <property type="match status" value="1"/>
</dbReference>
<dbReference type="OrthoDB" id="201656at2759"/>
<dbReference type="InterPro" id="IPR050700">
    <property type="entry name" value="YIM1/Zinc_Alcohol_DH_Fams"/>
</dbReference>
<feature type="domain" description="Alcohol dehydrogenase-like N-terminal" evidence="1">
    <location>
        <begin position="36"/>
        <end position="94"/>
    </location>
</feature>
<sequence>MALPATYRAYQYENYGPIEEELKIHSDLLHPALTSQQVRIKVHSAAVNPIDYSLAEEWGPAFTGKTPSAENPFNIGLDGAGEVVEVGSDVKRLKWAMRST</sequence>